<keyword evidence="6 9" id="KW-0731">Sigma factor</keyword>
<reference evidence="13 14" key="1">
    <citation type="submission" date="2009-08" db="EMBL/GenBank/DDBJ databases">
        <title>The draft genome of Rhodobacter sp. SW2.</title>
        <authorList>
            <consortium name="US DOE Joint Genome Institute (JGI-PGF)"/>
            <person name="Lucas S."/>
            <person name="Copeland A."/>
            <person name="Lapidus A."/>
            <person name="Glavina del Rio T."/>
            <person name="Tice H."/>
            <person name="Bruce D."/>
            <person name="Goodwin L."/>
            <person name="Pitluck S."/>
            <person name="Larimer F."/>
            <person name="Land M.L."/>
            <person name="Hauser L."/>
            <person name="Emerson D."/>
        </authorList>
    </citation>
    <scope>NUCLEOTIDE SEQUENCE [LARGE SCALE GENOMIC DNA]</scope>
    <source>
        <strain evidence="13 14">SW2</strain>
    </source>
</reference>
<dbReference type="InterPro" id="IPR038709">
    <property type="entry name" value="RpoN_core-bd_sf"/>
</dbReference>
<proteinExistence type="inferred from homology"/>
<evidence type="ECO:0000256" key="9">
    <source>
        <dbReference type="PIRNR" id="PIRNR000774"/>
    </source>
</evidence>
<dbReference type="OrthoDB" id="9814402at2"/>
<feature type="domain" description="RNA polymerase sigma factor 54 core-binding" evidence="12">
    <location>
        <begin position="76"/>
        <end position="257"/>
    </location>
</feature>
<evidence type="ECO:0000256" key="6">
    <source>
        <dbReference type="ARBA" id="ARBA00023082"/>
    </source>
</evidence>
<evidence type="ECO:0000256" key="2">
    <source>
        <dbReference type="ARBA" id="ARBA00022478"/>
    </source>
</evidence>
<dbReference type="STRING" id="371731.Rsw2DRAFT_1824"/>
<evidence type="ECO:0000256" key="5">
    <source>
        <dbReference type="ARBA" id="ARBA00023015"/>
    </source>
</evidence>
<dbReference type="PROSITE" id="PS00717">
    <property type="entry name" value="SIGMA54_1"/>
    <property type="match status" value="1"/>
</dbReference>
<evidence type="ECO:0000313" key="13">
    <source>
        <dbReference type="EMBL" id="EEW25294.1"/>
    </source>
</evidence>
<dbReference type="eggNOG" id="COG1508">
    <property type="taxonomic scope" value="Bacteria"/>
</dbReference>
<evidence type="ECO:0000256" key="10">
    <source>
        <dbReference type="SAM" id="MobiDB-lite"/>
    </source>
</evidence>
<dbReference type="PIRSF" id="PIRSF000774">
    <property type="entry name" value="RpoN"/>
    <property type="match status" value="1"/>
</dbReference>
<evidence type="ECO:0000313" key="14">
    <source>
        <dbReference type="Proteomes" id="UP000010121"/>
    </source>
</evidence>
<dbReference type="GO" id="GO:0006352">
    <property type="term" value="P:DNA-templated transcription initiation"/>
    <property type="evidence" value="ECO:0007669"/>
    <property type="project" value="InterPro"/>
</dbReference>
<dbReference type="PANTHER" id="PTHR32248">
    <property type="entry name" value="RNA POLYMERASE SIGMA-54 FACTOR"/>
    <property type="match status" value="1"/>
</dbReference>
<evidence type="ECO:0000256" key="1">
    <source>
        <dbReference type="ARBA" id="ARBA00008798"/>
    </source>
</evidence>
<keyword evidence="14" id="KW-1185">Reference proteome</keyword>
<dbReference type="GO" id="GO:0001216">
    <property type="term" value="F:DNA-binding transcription activator activity"/>
    <property type="evidence" value="ECO:0007669"/>
    <property type="project" value="InterPro"/>
</dbReference>
<dbReference type="GO" id="GO:0016987">
    <property type="term" value="F:sigma factor activity"/>
    <property type="evidence" value="ECO:0007669"/>
    <property type="project" value="UniProtKB-KW"/>
</dbReference>
<dbReference type="InterPro" id="IPR000394">
    <property type="entry name" value="RNA_pol_sigma_54"/>
</dbReference>
<dbReference type="NCBIfam" id="TIGR02395">
    <property type="entry name" value="rpoN_sigma"/>
    <property type="match status" value="1"/>
</dbReference>
<keyword evidence="3 9" id="KW-0808">Transferase</keyword>
<evidence type="ECO:0000259" key="11">
    <source>
        <dbReference type="Pfam" id="PF04552"/>
    </source>
</evidence>
<feature type="domain" description="RNA polymerase sigma factor 54 DNA-binding" evidence="11">
    <location>
        <begin position="268"/>
        <end position="423"/>
    </location>
</feature>
<comment type="function">
    <text evidence="9">Sigma factors are initiation factors that promote the attachment of RNA polymerase to specific initiation sites and are then released.</text>
</comment>
<organism evidence="13 14">
    <name type="scientific">Rhodobacter ferrooxidans</name>
    <dbReference type="NCBI Taxonomy" id="371731"/>
    <lineage>
        <taxon>Bacteria</taxon>
        <taxon>Pseudomonadati</taxon>
        <taxon>Pseudomonadota</taxon>
        <taxon>Alphaproteobacteria</taxon>
        <taxon>Rhodobacterales</taxon>
        <taxon>Rhodobacter group</taxon>
        <taxon>Rhodobacter</taxon>
    </lineage>
</organism>
<evidence type="ECO:0000256" key="8">
    <source>
        <dbReference type="ARBA" id="ARBA00023163"/>
    </source>
</evidence>
<gene>
    <name evidence="13" type="ORF">Rsw2DRAFT_1824</name>
</gene>
<dbReference type="GO" id="GO:0016779">
    <property type="term" value="F:nucleotidyltransferase activity"/>
    <property type="evidence" value="ECO:0007669"/>
    <property type="project" value="UniProtKB-KW"/>
</dbReference>
<sequence length="441" mass="47486">MKTRPRIVLAQTQRLQLNLGLSASIQLLQADASGLTRYLQEQAADNPHLSLQRPAPGDWLPRWTTAFAQTAQPPEAASAAPSLMAHVMDRIEALTRPGRERQIAHLLAEALEPSGWVGRSLEAIADSAGASLPEAEAVLAKLQKGIEPVGLFARNLAECLRLQAQDADCLDPVMQAVLGHLDLLADGQFSRLARLCGVTEAEITARLRLIRGFDPKPGAQFDHGAAPLREPDLLATRGPTGWQVALNRSALPMLELHAPDHRPVPEAAKAQWAAAQALNRMLQNRNATLLRVAAEVLRRQEAALERGLSALVPLTMAQVAEALGLHESTISRIVAGTAVDTPLGCWWLRQMFSTRLGNETDGVSAAALRAALARLVAGEDPGKPLGDQALVEALAQDGMVVARRTVAKYREMLHIPPAHRRRRAKVPAKRSEKAAKGRAGG</sequence>
<evidence type="ECO:0000259" key="12">
    <source>
        <dbReference type="Pfam" id="PF04963"/>
    </source>
</evidence>
<keyword evidence="8 9" id="KW-0804">Transcription</keyword>
<comment type="similarity">
    <text evidence="1 9">Belongs to the sigma-54 factor family.</text>
</comment>
<keyword evidence="5 9" id="KW-0805">Transcription regulation</keyword>
<name>C8S196_9RHOB</name>
<evidence type="ECO:0000256" key="7">
    <source>
        <dbReference type="ARBA" id="ARBA00023125"/>
    </source>
</evidence>
<dbReference type="InterPro" id="IPR007046">
    <property type="entry name" value="RNA_pol_sigma_54_core-bd"/>
</dbReference>
<dbReference type="InterPro" id="IPR007634">
    <property type="entry name" value="RNA_pol_sigma_54_DNA-bd"/>
</dbReference>
<keyword evidence="4 9" id="KW-0548">Nucleotidyltransferase</keyword>
<dbReference type="GO" id="GO:0000428">
    <property type="term" value="C:DNA-directed RNA polymerase complex"/>
    <property type="evidence" value="ECO:0007669"/>
    <property type="project" value="UniProtKB-KW"/>
</dbReference>
<feature type="compositionally biased region" description="Basic residues" evidence="10">
    <location>
        <begin position="417"/>
        <end position="428"/>
    </location>
</feature>
<protein>
    <recommendedName>
        <fullName evidence="9">RNA polymerase sigma-54 factor</fullName>
    </recommendedName>
</protein>
<accession>C8S196</accession>
<feature type="region of interest" description="Disordered" evidence="10">
    <location>
        <begin position="417"/>
        <end position="441"/>
    </location>
</feature>
<dbReference type="GO" id="GO:0003677">
    <property type="term" value="F:DNA binding"/>
    <property type="evidence" value="ECO:0007669"/>
    <property type="project" value="UniProtKB-KW"/>
</dbReference>
<keyword evidence="7 9" id="KW-0238">DNA-binding</keyword>
<evidence type="ECO:0000256" key="4">
    <source>
        <dbReference type="ARBA" id="ARBA00022695"/>
    </source>
</evidence>
<dbReference type="Pfam" id="PF04963">
    <property type="entry name" value="Sigma54_CBD"/>
    <property type="match status" value="1"/>
</dbReference>
<keyword evidence="2 9" id="KW-0240">DNA-directed RNA polymerase</keyword>
<dbReference type="EMBL" id="ACYY01000010">
    <property type="protein sequence ID" value="EEW25294.1"/>
    <property type="molecule type" value="Genomic_DNA"/>
</dbReference>
<dbReference type="Gene3D" id="1.10.10.1330">
    <property type="entry name" value="RNA polymerase sigma-54 factor, core-binding domain"/>
    <property type="match status" value="1"/>
</dbReference>
<dbReference type="PROSITE" id="PS50044">
    <property type="entry name" value="SIGMA54_3"/>
    <property type="match status" value="1"/>
</dbReference>
<dbReference type="AlphaFoldDB" id="C8S196"/>
<dbReference type="Pfam" id="PF00309">
    <property type="entry name" value="Sigma54_AID"/>
    <property type="match status" value="1"/>
</dbReference>
<dbReference type="Gene3D" id="1.10.10.60">
    <property type="entry name" value="Homeodomain-like"/>
    <property type="match status" value="1"/>
</dbReference>
<comment type="caution">
    <text evidence="13">The sequence shown here is derived from an EMBL/GenBank/DDBJ whole genome shotgun (WGS) entry which is preliminary data.</text>
</comment>
<dbReference type="Pfam" id="PF04552">
    <property type="entry name" value="Sigma54_DBD"/>
    <property type="match status" value="1"/>
</dbReference>
<dbReference type="PRINTS" id="PR00045">
    <property type="entry name" value="SIGMA54FCT"/>
</dbReference>
<dbReference type="PANTHER" id="PTHR32248:SF4">
    <property type="entry name" value="RNA POLYMERASE SIGMA-54 FACTOR"/>
    <property type="match status" value="1"/>
</dbReference>
<dbReference type="RefSeq" id="WP_008030227.1">
    <property type="nucleotide sequence ID" value="NZ_ACYY01000010.1"/>
</dbReference>
<dbReference type="Proteomes" id="UP000010121">
    <property type="component" value="Unassembled WGS sequence"/>
</dbReference>
<evidence type="ECO:0000256" key="3">
    <source>
        <dbReference type="ARBA" id="ARBA00022679"/>
    </source>
</evidence>
<dbReference type="PROSITE" id="PS00718">
    <property type="entry name" value="SIGMA54_2"/>
    <property type="match status" value="1"/>
</dbReference>